<evidence type="ECO:0000256" key="1">
    <source>
        <dbReference type="ARBA" id="ARBA00022679"/>
    </source>
</evidence>
<evidence type="ECO:0000256" key="2">
    <source>
        <dbReference type="ARBA" id="ARBA00023315"/>
    </source>
</evidence>
<evidence type="ECO:0000313" key="4">
    <source>
        <dbReference type="EMBL" id="OZI37277.1"/>
    </source>
</evidence>
<keyword evidence="2" id="KW-0012">Acyltransferase</keyword>
<dbReference type="InterPro" id="IPR016181">
    <property type="entry name" value="Acyl_CoA_acyltransferase"/>
</dbReference>
<evidence type="ECO:0000259" key="3">
    <source>
        <dbReference type="PROSITE" id="PS51186"/>
    </source>
</evidence>
<proteinExistence type="predicted"/>
<accession>A0A261SJU8</accession>
<dbReference type="SUPFAM" id="SSF55729">
    <property type="entry name" value="Acyl-CoA N-acyltransferases (Nat)"/>
    <property type="match status" value="1"/>
</dbReference>
<dbReference type="PROSITE" id="PS51186">
    <property type="entry name" value="GNAT"/>
    <property type="match status" value="1"/>
</dbReference>
<dbReference type="AlphaFoldDB" id="A0A261SJU8"/>
<sequence length="161" mass="18102">MQQEPPHPAGAPDPAAVVFKPAAAGDLEALADLRAESMRASLERVGRYDPERARKRLRDNWMPDCTWTIEVDGRRAGFYTLRPIDEGLKLDHLYILPAFQNRGLGGIVMRRIAAQADEAGRAIHLGALRDSPSNAFYRRHGYVQTSEDAWDIYYIRAARAQ</sequence>
<reference evidence="5" key="1">
    <citation type="submission" date="2017-05" db="EMBL/GenBank/DDBJ databases">
        <title>Complete and WGS of Bordetella genogroups.</title>
        <authorList>
            <person name="Spilker T."/>
            <person name="Lipuma J."/>
        </authorList>
    </citation>
    <scope>NUCLEOTIDE SEQUENCE [LARGE SCALE GENOMIC DNA]</scope>
    <source>
        <strain evidence="5">AU16122</strain>
    </source>
</reference>
<organism evidence="4 5">
    <name type="scientific">Bordetella genomosp. 10</name>
    <dbReference type="NCBI Taxonomy" id="1416804"/>
    <lineage>
        <taxon>Bacteria</taxon>
        <taxon>Pseudomonadati</taxon>
        <taxon>Pseudomonadota</taxon>
        <taxon>Betaproteobacteria</taxon>
        <taxon>Burkholderiales</taxon>
        <taxon>Alcaligenaceae</taxon>
        <taxon>Bordetella</taxon>
    </lineage>
</organism>
<keyword evidence="1" id="KW-0808">Transferase</keyword>
<dbReference type="EMBL" id="NEVM01000001">
    <property type="protein sequence ID" value="OZI37277.1"/>
    <property type="molecule type" value="Genomic_DNA"/>
</dbReference>
<feature type="domain" description="N-acetyltransferase" evidence="3">
    <location>
        <begin position="17"/>
        <end position="159"/>
    </location>
</feature>
<dbReference type="CDD" id="cd04301">
    <property type="entry name" value="NAT_SF"/>
    <property type="match status" value="1"/>
</dbReference>
<dbReference type="PANTHER" id="PTHR43877:SF1">
    <property type="entry name" value="ACETYLTRANSFERASE"/>
    <property type="match status" value="1"/>
</dbReference>
<dbReference type="InterPro" id="IPR050832">
    <property type="entry name" value="Bact_Acetyltransf"/>
</dbReference>
<dbReference type="Proteomes" id="UP000216020">
    <property type="component" value="Unassembled WGS sequence"/>
</dbReference>
<dbReference type="Gene3D" id="3.40.630.30">
    <property type="match status" value="1"/>
</dbReference>
<dbReference type="RefSeq" id="WP_094851385.1">
    <property type="nucleotide sequence ID" value="NZ_NEVM01000001.1"/>
</dbReference>
<dbReference type="InterPro" id="IPR000182">
    <property type="entry name" value="GNAT_dom"/>
</dbReference>
<dbReference type="OrthoDB" id="5522469at2"/>
<dbReference type="Pfam" id="PF13508">
    <property type="entry name" value="Acetyltransf_7"/>
    <property type="match status" value="1"/>
</dbReference>
<protein>
    <recommendedName>
        <fullName evidence="3">N-acetyltransferase domain-containing protein</fullName>
    </recommendedName>
</protein>
<dbReference type="GO" id="GO:0016747">
    <property type="term" value="F:acyltransferase activity, transferring groups other than amino-acyl groups"/>
    <property type="evidence" value="ECO:0007669"/>
    <property type="project" value="InterPro"/>
</dbReference>
<comment type="caution">
    <text evidence="4">The sequence shown here is derived from an EMBL/GenBank/DDBJ whole genome shotgun (WGS) entry which is preliminary data.</text>
</comment>
<dbReference type="PANTHER" id="PTHR43877">
    <property type="entry name" value="AMINOALKYLPHOSPHONATE N-ACETYLTRANSFERASE-RELATED-RELATED"/>
    <property type="match status" value="1"/>
</dbReference>
<keyword evidence="5" id="KW-1185">Reference proteome</keyword>
<evidence type="ECO:0000313" key="5">
    <source>
        <dbReference type="Proteomes" id="UP000216020"/>
    </source>
</evidence>
<name>A0A261SJU8_9BORD</name>
<gene>
    <name evidence="4" type="ORF">CAL29_02295</name>
</gene>